<evidence type="ECO:0000256" key="7">
    <source>
        <dbReference type="ARBA" id="ARBA00023136"/>
    </source>
</evidence>
<evidence type="ECO:0000256" key="6">
    <source>
        <dbReference type="ARBA" id="ARBA00022989"/>
    </source>
</evidence>
<dbReference type="InterPro" id="IPR007208">
    <property type="entry name" value="MrpF/PhaF-like"/>
</dbReference>
<dbReference type="PANTHER" id="PTHR34702">
    <property type="entry name" value="NA(+)/H(+) ANTIPORTER SUBUNIT F1"/>
    <property type="match status" value="1"/>
</dbReference>
<keyword evidence="5 9" id="KW-0812">Transmembrane</keyword>
<comment type="similarity">
    <text evidence="2">Belongs to the CPA3 antiporters (TC 2.A.63) subunit F family.</text>
</comment>
<organism evidence="10 11">
    <name type="scientific">Meridianimarinicoccus marinus</name>
    <dbReference type="NCBI Taxonomy" id="3231483"/>
    <lineage>
        <taxon>Bacteria</taxon>
        <taxon>Pseudomonadati</taxon>
        <taxon>Pseudomonadota</taxon>
        <taxon>Alphaproteobacteria</taxon>
        <taxon>Rhodobacterales</taxon>
        <taxon>Paracoccaceae</taxon>
        <taxon>Meridianimarinicoccus</taxon>
    </lineage>
</organism>
<evidence type="ECO:0000256" key="3">
    <source>
        <dbReference type="ARBA" id="ARBA00022448"/>
    </source>
</evidence>
<accession>A0ABV3L4B8</accession>
<keyword evidence="3" id="KW-0813">Transport</keyword>
<reference evidence="10 11" key="1">
    <citation type="submission" date="2024-07" db="EMBL/GenBank/DDBJ databases">
        <authorList>
            <person name="Kang M."/>
        </authorList>
    </citation>
    <scope>NUCLEOTIDE SEQUENCE [LARGE SCALE GENOMIC DNA]</scope>
    <source>
        <strain evidence="10 11">DFM31</strain>
    </source>
</reference>
<evidence type="ECO:0000256" key="2">
    <source>
        <dbReference type="ARBA" id="ARBA00009212"/>
    </source>
</evidence>
<feature type="transmembrane region" description="Helical" evidence="9">
    <location>
        <begin position="39"/>
        <end position="58"/>
    </location>
</feature>
<evidence type="ECO:0000256" key="5">
    <source>
        <dbReference type="ARBA" id="ARBA00022692"/>
    </source>
</evidence>
<proteinExistence type="inferred from homology"/>
<evidence type="ECO:0000313" key="10">
    <source>
        <dbReference type="EMBL" id="MEV8465945.1"/>
    </source>
</evidence>
<feature type="region of interest" description="Disordered" evidence="8">
    <location>
        <begin position="94"/>
        <end position="126"/>
    </location>
</feature>
<comment type="subcellular location">
    <subcellularLocation>
        <location evidence="1">Cell membrane</location>
        <topology evidence="1">Multi-pass membrane protein</topology>
    </subcellularLocation>
</comment>
<feature type="transmembrane region" description="Helical" evidence="9">
    <location>
        <begin position="64"/>
        <end position="87"/>
    </location>
</feature>
<dbReference type="RefSeq" id="WP_366191756.1">
    <property type="nucleotide sequence ID" value="NZ_JBFBVU010000003.1"/>
</dbReference>
<comment type="caution">
    <text evidence="10">The sequence shown here is derived from an EMBL/GenBank/DDBJ whole genome shotgun (WGS) entry which is preliminary data.</text>
</comment>
<evidence type="ECO:0000256" key="9">
    <source>
        <dbReference type="SAM" id="Phobius"/>
    </source>
</evidence>
<keyword evidence="6 9" id="KW-1133">Transmembrane helix</keyword>
<evidence type="ECO:0000313" key="11">
    <source>
        <dbReference type="Proteomes" id="UP001553161"/>
    </source>
</evidence>
<sequence length="126" mass="13825">MTPENFFYWCTEAGFTLVMVSLVLGFIRLFKGPSFSDRVVALDMMTVSIVAFCALFAIRSEASAFLDVALVLALIGFLATVALARFAERSMLRQSSQPVPPPAEQIEAEAVKPQHTEKDPAPRNLS</sequence>
<dbReference type="Pfam" id="PF04066">
    <property type="entry name" value="MrpF_PhaF"/>
    <property type="match status" value="1"/>
</dbReference>
<feature type="compositionally biased region" description="Basic and acidic residues" evidence="8">
    <location>
        <begin position="109"/>
        <end position="126"/>
    </location>
</feature>
<gene>
    <name evidence="10" type="ORF">AB0T83_04005</name>
</gene>
<keyword evidence="7 9" id="KW-0472">Membrane</keyword>
<dbReference type="Proteomes" id="UP001553161">
    <property type="component" value="Unassembled WGS sequence"/>
</dbReference>
<dbReference type="PANTHER" id="PTHR34702:SF1">
    <property type="entry name" value="NA(+)_H(+) ANTIPORTER SUBUNIT F"/>
    <property type="match status" value="1"/>
</dbReference>
<protein>
    <submittedName>
        <fullName evidence="10">Cation:proton antiporter</fullName>
    </submittedName>
</protein>
<evidence type="ECO:0000256" key="4">
    <source>
        <dbReference type="ARBA" id="ARBA00022475"/>
    </source>
</evidence>
<dbReference type="EMBL" id="JBFBVU010000003">
    <property type="protein sequence ID" value="MEV8465945.1"/>
    <property type="molecule type" value="Genomic_DNA"/>
</dbReference>
<name>A0ABV3L4B8_9RHOB</name>
<keyword evidence="4" id="KW-1003">Cell membrane</keyword>
<evidence type="ECO:0000256" key="8">
    <source>
        <dbReference type="SAM" id="MobiDB-lite"/>
    </source>
</evidence>
<feature type="transmembrane region" description="Helical" evidence="9">
    <location>
        <begin position="6"/>
        <end position="27"/>
    </location>
</feature>
<keyword evidence="11" id="KW-1185">Reference proteome</keyword>
<evidence type="ECO:0000256" key="1">
    <source>
        <dbReference type="ARBA" id="ARBA00004651"/>
    </source>
</evidence>